<evidence type="ECO:0000256" key="3">
    <source>
        <dbReference type="ARBA" id="ARBA00022679"/>
    </source>
</evidence>
<evidence type="ECO:0000259" key="14">
    <source>
        <dbReference type="SMART" id="SM00382"/>
    </source>
</evidence>
<reference evidence="16" key="1">
    <citation type="submission" date="2016-08" db="EMBL/GenBank/DDBJ databases">
        <authorList>
            <person name="Holder M.E."/>
            <person name="Ajami N.J."/>
            <person name="Petrosino J.F."/>
        </authorList>
    </citation>
    <scope>NUCLEOTIDE SEQUENCE [LARGE SCALE GENOMIC DNA]</scope>
    <source>
        <strain evidence="16">F0677</strain>
    </source>
</reference>
<evidence type="ECO:0000256" key="10">
    <source>
        <dbReference type="ARBA" id="ARBA00022932"/>
    </source>
</evidence>
<dbReference type="Pfam" id="PF22608">
    <property type="entry name" value="DNAX_ATPase_lid"/>
    <property type="match status" value="1"/>
</dbReference>
<dbReference type="InterPro" id="IPR027417">
    <property type="entry name" value="P-loop_NTPase"/>
</dbReference>
<name>A0A1B3WE09_9FIRM</name>
<dbReference type="EC" id="2.7.7.7" evidence="2"/>
<keyword evidence="6" id="KW-0479">Metal-binding</keyword>
<proteinExistence type="inferred from homology"/>
<dbReference type="Gene3D" id="3.40.50.300">
    <property type="entry name" value="P-loop containing nucleotide triphosphate hydrolases"/>
    <property type="match status" value="1"/>
</dbReference>
<evidence type="ECO:0000256" key="5">
    <source>
        <dbReference type="ARBA" id="ARBA00022705"/>
    </source>
</evidence>
<dbReference type="NCBIfam" id="NF004046">
    <property type="entry name" value="PRK05563.1"/>
    <property type="match status" value="1"/>
</dbReference>
<dbReference type="STRING" id="39950.BCB69_04205"/>
<dbReference type="EMBL" id="CP017037">
    <property type="protein sequence ID" value="AOH39233.1"/>
    <property type="molecule type" value="Genomic_DNA"/>
</dbReference>
<keyword evidence="7" id="KW-0547">Nucleotide-binding</keyword>
<dbReference type="FunFam" id="3.40.50.300:FF:000014">
    <property type="entry name" value="DNA polymerase III subunit gamma/tau"/>
    <property type="match status" value="1"/>
</dbReference>
<dbReference type="InterPro" id="IPR001270">
    <property type="entry name" value="ClpA/B"/>
</dbReference>
<evidence type="ECO:0000313" key="16">
    <source>
        <dbReference type="Proteomes" id="UP000094757"/>
    </source>
</evidence>
<dbReference type="GO" id="GO:0006261">
    <property type="term" value="P:DNA-templated DNA replication"/>
    <property type="evidence" value="ECO:0007669"/>
    <property type="project" value="TreeGrafter"/>
</dbReference>
<keyword evidence="4" id="KW-0548">Nucleotidyltransferase</keyword>
<dbReference type="PANTHER" id="PTHR11669">
    <property type="entry name" value="REPLICATION FACTOR C / DNA POLYMERASE III GAMMA-TAU SUBUNIT"/>
    <property type="match status" value="1"/>
</dbReference>
<dbReference type="GO" id="GO:0005524">
    <property type="term" value="F:ATP binding"/>
    <property type="evidence" value="ECO:0007669"/>
    <property type="project" value="UniProtKB-KW"/>
</dbReference>
<evidence type="ECO:0000256" key="8">
    <source>
        <dbReference type="ARBA" id="ARBA00022833"/>
    </source>
</evidence>
<dbReference type="GO" id="GO:0046872">
    <property type="term" value="F:metal ion binding"/>
    <property type="evidence" value="ECO:0007669"/>
    <property type="project" value="UniProtKB-KW"/>
</dbReference>
<dbReference type="CDD" id="cd18137">
    <property type="entry name" value="HLD_clamp_pol_III_gamma_tau"/>
    <property type="match status" value="1"/>
</dbReference>
<protein>
    <recommendedName>
        <fullName evidence="2">DNA-directed DNA polymerase</fullName>
        <ecNumber evidence="2">2.7.7.7</ecNumber>
    </recommendedName>
</protein>
<dbReference type="GO" id="GO:0003677">
    <property type="term" value="F:DNA binding"/>
    <property type="evidence" value="ECO:0007669"/>
    <property type="project" value="InterPro"/>
</dbReference>
<evidence type="ECO:0000256" key="2">
    <source>
        <dbReference type="ARBA" id="ARBA00012417"/>
    </source>
</evidence>
<dbReference type="Pfam" id="PF13177">
    <property type="entry name" value="DNA_pol3_delta2"/>
    <property type="match status" value="1"/>
</dbReference>
<keyword evidence="9" id="KW-0067">ATP-binding</keyword>
<dbReference type="Gene3D" id="1.20.272.10">
    <property type="match status" value="1"/>
</dbReference>
<dbReference type="InterPro" id="IPR045085">
    <property type="entry name" value="HLD_clamp_pol_III_gamma_tau"/>
</dbReference>
<feature type="compositionally biased region" description="Polar residues" evidence="13">
    <location>
        <begin position="440"/>
        <end position="451"/>
    </location>
</feature>
<dbReference type="Proteomes" id="UP000094757">
    <property type="component" value="Chromosome"/>
</dbReference>
<dbReference type="RefSeq" id="WP_069177104.1">
    <property type="nucleotide sequence ID" value="NZ_CP017037.1"/>
</dbReference>
<comment type="catalytic activity">
    <reaction evidence="11">
        <text>DNA(n) + a 2'-deoxyribonucleoside 5'-triphosphate = DNA(n+1) + diphosphate</text>
        <dbReference type="Rhea" id="RHEA:22508"/>
        <dbReference type="Rhea" id="RHEA-COMP:17339"/>
        <dbReference type="Rhea" id="RHEA-COMP:17340"/>
        <dbReference type="ChEBI" id="CHEBI:33019"/>
        <dbReference type="ChEBI" id="CHEBI:61560"/>
        <dbReference type="ChEBI" id="CHEBI:173112"/>
        <dbReference type="EC" id="2.7.7.7"/>
    </reaction>
</comment>
<accession>A0A1B3WE09</accession>
<evidence type="ECO:0000256" key="4">
    <source>
        <dbReference type="ARBA" id="ARBA00022695"/>
    </source>
</evidence>
<keyword evidence="12" id="KW-0175">Coiled coil</keyword>
<gene>
    <name evidence="15" type="ORF">BCB69_04205</name>
</gene>
<evidence type="ECO:0000256" key="12">
    <source>
        <dbReference type="SAM" id="Coils"/>
    </source>
</evidence>
<dbReference type="GO" id="GO:0009360">
    <property type="term" value="C:DNA polymerase III complex"/>
    <property type="evidence" value="ECO:0007669"/>
    <property type="project" value="InterPro"/>
</dbReference>
<dbReference type="NCBIfam" id="TIGR02397">
    <property type="entry name" value="dnaX_nterm"/>
    <property type="match status" value="1"/>
</dbReference>
<dbReference type="InterPro" id="IPR012763">
    <property type="entry name" value="DNA_pol_III_sug/sutau_N"/>
</dbReference>
<keyword evidence="3" id="KW-0808">Transferase</keyword>
<comment type="similarity">
    <text evidence="1">Belongs to the DnaX/STICHEL family.</text>
</comment>
<dbReference type="SMART" id="SM00382">
    <property type="entry name" value="AAA"/>
    <property type="match status" value="1"/>
</dbReference>
<dbReference type="SUPFAM" id="SSF52540">
    <property type="entry name" value="P-loop containing nucleoside triphosphate hydrolases"/>
    <property type="match status" value="1"/>
</dbReference>
<dbReference type="PRINTS" id="PR00300">
    <property type="entry name" value="CLPPROTEASEA"/>
</dbReference>
<dbReference type="CDD" id="cd00009">
    <property type="entry name" value="AAA"/>
    <property type="match status" value="1"/>
</dbReference>
<dbReference type="KEGG" id="dpn:BCB69_04205"/>
<dbReference type="InterPro" id="IPR050238">
    <property type="entry name" value="DNA_Rep/Repair_Clamp_Loader"/>
</dbReference>
<evidence type="ECO:0000256" key="9">
    <source>
        <dbReference type="ARBA" id="ARBA00022840"/>
    </source>
</evidence>
<dbReference type="SUPFAM" id="SSF48019">
    <property type="entry name" value="post-AAA+ oligomerization domain-like"/>
    <property type="match status" value="1"/>
</dbReference>
<dbReference type="Pfam" id="PF12169">
    <property type="entry name" value="DNA_pol3_gamma3"/>
    <property type="match status" value="1"/>
</dbReference>
<evidence type="ECO:0000313" key="15">
    <source>
        <dbReference type="EMBL" id="AOH39233.1"/>
    </source>
</evidence>
<dbReference type="PANTHER" id="PTHR11669:SF0">
    <property type="entry name" value="PROTEIN STICHEL-LIKE 2"/>
    <property type="match status" value="1"/>
</dbReference>
<evidence type="ECO:0000256" key="11">
    <source>
        <dbReference type="ARBA" id="ARBA00049244"/>
    </source>
</evidence>
<feature type="region of interest" description="Disordered" evidence="13">
    <location>
        <begin position="428"/>
        <end position="451"/>
    </location>
</feature>
<dbReference type="GO" id="GO:0003887">
    <property type="term" value="F:DNA-directed DNA polymerase activity"/>
    <property type="evidence" value="ECO:0007669"/>
    <property type="project" value="UniProtKB-KW"/>
</dbReference>
<dbReference type="InterPro" id="IPR003593">
    <property type="entry name" value="AAA+_ATPase"/>
</dbReference>
<keyword evidence="8" id="KW-0862">Zinc</keyword>
<feature type="domain" description="AAA+ ATPase" evidence="14">
    <location>
        <begin position="37"/>
        <end position="179"/>
    </location>
</feature>
<evidence type="ECO:0000256" key="1">
    <source>
        <dbReference type="ARBA" id="ARBA00006360"/>
    </source>
</evidence>
<dbReference type="InterPro" id="IPR008921">
    <property type="entry name" value="DNA_pol3_clamp-load_cplx_C"/>
</dbReference>
<keyword evidence="5" id="KW-0235">DNA replication</keyword>
<feature type="coiled-coil region" evidence="12">
    <location>
        <begin position="360"/>
        <end position="387"/>
    </location>
</feature>
<evidence type="ECO:0000256" key="7">
    <source>
        <dbReference type="ARBA" id="ARBA00022741"/>
    </source>
</evidence>
<evidence type="ECO:0000256" key="6">
    <source>
        <dbReference type="ARBA" id="ARBA00022723"/>
    </source>
</evidence>
<sequence>MAYLALYRKWRPSTFTEVIGQKHIAIPLERALSENRLAHAYLFSGPRGTGKTSMARILAKAVNCLEPDRVNPCNHCQNCESINHGSSLDVYEIDAASNRGIDDIRSLRESVMALPSTSKYKVYIIDEVHMLSKEAFNALLKTLEEPPAHVVFILATTDPQKIPTTILSRCQSYEFHRISIKDISNHLLYVAKETGFNLDKEAANLIAVKAEGGLRDALSILDKCISSTNKKSISSDFIYNILGLTQKDALITMANHIFSHEKGKVLTTFYKLLDEGKDSLSILSGLLSYFRDLMICKINPESETLIAYGKSLPTIIKTATDLDDAYLDWLFNELEHIYVEVKNSASTRITLEIGLLRLSRYDANLTIQQLEKRISDLENKLISGNDSFISNKKAPVSSIPPKVSIDISLNTTKKKRIEKKLPSNKALHTASIKTKEKESTPASISTTPSQDKTILPPTSYDKMWKDILSCIMSIPRIDVFTCFQKGKLIYVGGARAVISVPQKFLVLAGNNKSYQKVISDAFQKVTGTAYTPKTVLAGTTEEDEVLSLLNKADSDSMTEEIKESSQDSYKKIEISDIPEKDRNADVLAEALKLMPDCDIYEKIE</sequence>
<dbReference type="InterPro" id="IPR022754">
    <property type="entry name" value="DNA_pol_III_gamma-3"/>
</dbReference>
<organism evidence="15 16">
    <name type="scientific">Dialister pneumosintes</name>
    <dbReference type="NCBI Taxonomy" id="39950"/>
    <lineage>
        <taxon>Bacteria</taxon>
        <taxon>Bacillati</taxon>
        <taxon>Bacillota</taxon>
        <taxon>Negativicutes</taxon>
        <taxon>Veillonellales</taxon>
        <taxon>Veillonellaceae</taxon>
        <taxon>Dialister</taxon>
    </lineage>
</organism>
<evidence type="ECO:0000256" key="13">
    <source>
        <dbReference type="SAM" id="MobiDB-lite"/>
    </source>
</evidence>
<keyword evidence="10" id="KW-0239">DNA-directed DNA polymerase</keyword>
<dbReference type="AlphaFoldDB" id="A0A1B3WE09"/>
<dbReference type="Gene3D" id="1.10.8.60">
    <property type="match status" value="1"/>
</dbReference>